<dbReference type="AlphaFoldDB" id="A0A147BK82"/>
<dbReference type="EMBL" id="GEGO01004201">
    <property type="protein sequence ID" value="JAR91203.1"/>
    <property type="molecule type" value="Transcribed_RNA"/>
</dbReference>
<organism evidence="1">
    <name type="scientific">Ixodes ricinus</name>
    <name type="common">Common tick</name>
    <name type="synonym">Acarus ricinus</name>
    <dbReference type="NCBI Taxonomy" id="34613"/>
    <lineage>
        <taxon>Eukaryota</taxon>
        <taxon>Metazoa</taxon>
        <taxon>Ecdysozoa</taxon>
        <taxon>Arthropoda</taxon>
        <taxon>Chelicerata</taxon>
        <taxon>Arachnida</taxon>
        <taxon>Acari</taxon>
        <taxon>Parasitiformes</taxon>
        <taxon>Ixodida</taxon>
        <taxon>Ixodoidea</taxon>
        <taxon>Ixodidae</taxon>
        <taxon>Ixodinae</taxon>
        <taxon>Ixodes</taxon>
    </lineage>
</organism>
<reference evidence="1" key="1">
    <citation type="journal article" date="2018" name="PLoS Negl. Trop. Dis.">
        <title>Sialome diversity of ticks revealed by RNAseq of single tick salivary glands.</title>
        <authorList>
            <person name="Perner J."/>
            <person name="Kropackova S."/>
            <person name="Kopacek P."/>
            <person name="Ribeiro J.M."/>
        </authorList>
    </citation>
    <scope>NUCLEOTIDE SEQUENCE</scope>
    <source>
        <strain evidence="1">Siblings of single egg batch collected in Ceske Budejovice</strain>
        <tissue evidence="1">Salivary glands</tissue>
    </source>
</reference>
<protein>
    <submittedName>
        <fullName evidence="1">Uncharacterized protein</fullName>
    </submittedName>
</protein>
<accession>A0A147BK82</accession>
<proteinExistence type="predicted"/>
<sequence>MISFSMAVWWFTKTGKGGNFGIGMPCSKAYPDKVTSACNSANDYRGSTKRPEHTRFGYHNFAGYAMTHDGPREIQFKICFATRTFTNISFGVAFFDMEYEDTTQSCKQSRYGHFAVAAGYWRVHFVADYFRKVVKQPDFMESGEVC</sequence>
<evidence type="ECO:0000313" key="1">
    <source>
        <dbReference type="EMBL" id="JAR91203.1"/>
    </source>
</evidence>
<name>A0A147BK82_IXORI</name>